<evidence type="ECO:0000256" key="4">
    <source>
        <dbReference type="ARBA" id="ARBA00023242"/>
    </source>
</evidence>
<keyword evidence="2" id="KW-0805">Transcription regulation</keyword>
<evidence type="ECO:0000256" key="2">
    <source>
        <dbReference type="ARBA" id="ARBA00023015"/>
    </source>
</evidence>
<dbReference type="Proteomes" id="UP000729402">
    <property type="component" value="Unassembled WGS sequence"/>
</dbReference>
<organism evidence="6 7">
    <name type="scientific">Zizania palustris</name>
    <name type="common">Northern wild rice</name>
    <dbReference type="NCBI Taxonomy" id="103762"/>
    <lineage>
        <taxon>Eukaryota</taxon>
        <taxon>Viridiplantae</taxon>
        <taxon>Streptophyta</taxon>
        <taxon>Embryophyta</taxon>
        <taxon>Tracheophyta</taxon>
        <taxon>Spermatophyta</taxon>
        <taxon>Magnoliopsida</taxon>
        <taxon>Liliopsida</taxon>
        <taxon>Poales</taxon>
        <taxon>Poaceae</taxon>
        <taxon>BOP clade</taxon>
        <taxon>Oryzoideae</taxon>
        <taxon>Oryzeae</taxon>
        <taxon>Zizaniinae</taxon>
        <taxon>Zizania</taxon>
    </lineage>
</organism>
<dbReference type="GO" id="GO:0003700">
    <property type="term" value="F:DNA-binding transcription factor activity"/>
    <property type="evidence" value="ECO:0007669"/>
    <property type="project" value="InterPro"/>
</dbReference>
<keyword evidence="7" id="KW-1185">Reference proteome</keyword>
<dbReference type="Pfam" id="PF00010">
    <property type="entry name" value="HLH"/>
    <property type="match status" value="1"/>
</dbReference>
<evidence type="ECO:0000256" key="1">
    <source>
        <dbReference type="ARBA" id="ARBA00004123"/>
    </source>
</evidence>
<reference evidence="6" key="1">
    <citation type="journal article" date="2021" name="bioRxiv">
        <title>Whole Genome Assembly and Annotation of Northern Wild Rice, Zizania palustris L., Supports a Whole Genome Duplication in the Zizania Genus.</title>
        <authorList>
            <person name="Haas M."/>
            <person name="Kono T."/>
            <person name="Macchietto M."/>
            <person name="Millas R."/>
            <person name="McGilp L."/>
            <person name="Shao M."/>
            <person name="Duquette J."/>
            <person name="Hirsch C.N."/>
            <person name="Kimball J."/>
        </authorList>
    </citation>
    <scope>NUCLEOTIDE SEQUENCE</scope>
    <source>
        <tissue evidence="6">Fresh leaf tissue</tissue>
    </source>
</reference>
<protein>
    <recommendedName>
        <fullName evidence="5">BHLH domain-containing protein</fullName>
    </recommendedName>
</protein>
<dbReference type="InterPro" id="IPR011598">
    <property type="entry name" value="bHLH_dom"/>
</dbReference>
<dbReference type="GO" id="GO:0005634">
    <property type="term" value="C:nucleus"/>
    <property type="evidence" value="ECO:0007669"/>
    <property type="project" value="UniProtKB-SubCell"/>
</dbReference>
<dbReference type="AlphaFoldDB" id="A0A8J6BR04"/>
<name>A0A8J6BR04_ZIZPA</name>
<keyword evidence="3" id="KW-0804">Transcription</keyword>
<keyword evidence="4" id="KW-0539">Nucleus</keyword>
<accession>A0A8J6BR04</accession>
<evidence type="ECO:0000313" key="6">
    <source>
        <dbReference type="EMBL" id="KAG8092699.1"/>
    </source>
</evidence>
<dbReference type="PANTHER" id="PTHR45914">
    <property type="entry name" value="TRANSCRIPTION FACTOR HEC3-RELATED"/>
    <property type="match status" value="1"/>
</dbReference>
<dbReference type="OrthoDB" id="651283at2759"/>
<comment type="subcellular location">
    <subcellularLocation>
        <location evidence="1">Nucleus</location>
    </subcellularLocation>
</comment>
<evidence type="ECO:0000259" key="5">
    <source>
        <dbReference type="PROSITE" id="PS50888"/>
    </source>
</evidence>
<feature type="domain" description="BHLH" evidence="5">
    <location>
        <begin position="27"/>
        <end position="76"/>
    </location>
</feature>
<dbReference type="GO" id="GO:0046983">
    <property type="term" value="F:protein dimerization activity"/>
    <property type="evidence" value="ECO:0007669"/>
    <property type="project" value="InterPro"/>
</dbReference>
<reference evidence="6" key="2">
    <citation type="submission" date="2021-02" db="EMBL/GenBank/DDBJ databases">
        <authorList>
            <person name="Kimball J.A."/>
            <person name="Haas M.W."/>
            <person name="Macchietto M."/>
            <person name="Kono T."/>
            <person name="Duquette J."/>
            <person name="Shao M."/>
        </authorList>
    </citation>
    <scope>NUCLEOTIDE SEQUENCE</scope>
    <source>
        <tissue evidence="6">Fresh leaf tissue</tissue>
    </source>
</reference>
<dbReference type="PANTHER" id="PTHR45914:SF60">
    <property type="entry name" value="TRANSCRIPTION FACTOR RSL2-LIKE"/>
    <property type="match status" value="1"/>
</dbReference>
<evidence type="ECO:0000256" key="3">
    <source>
        <dbReference type="ARBA" id="ARBA00023163"/>
    </source>
</evidence>
<dbReference type="EMBL" id="JAAALK010000080">
    <property type="protein sequence ID" value="KAG8092699.1"/>
    <property type="molecule type" value="Genomic_DNA"/>
</dbReference>
<evidence type="ECO:0000313" key="7">
    <source>
        <dbReference type="Proteomes" id="UP000729402"/>
    </source>
</evidence>
<comment type="caution">
    <text evidence="6">The sequence shown here is derived from an EMBL/GenBank/DDBJ whole genome shotgun (WGS) entry which is preliminary data.</text>
</comment>
<sequence>MEHVLLSSQLLSHTLLNTRYNSHTLFFYAEGFNMELVKRRVRINERLKILQNLVSNETKIDISTMLEKADHYVKFLQLQIKLLSSNEMWMFAPTAYNGMNIGIVWNRSGH</sequence>
<gene>
    <name evidence="6" type="ORF">GUJ93_ZPchr0012g21847</name>
</gene>
<dbReference type="PROSITE" id="PS50888">
    <property type="entry name" value="BHLH"/>
    <property type="match status" value="1"/>
</dbReference>
<proteinExistence type="predicted"/>
<dbReference type="InterPro" id="IPR045843">
    <property type="entry name" value="IND-like"/>
</dbReference>